<proteinExistence type="predicted"/>
<dbReference type="EMBL" id="PKHA01000001">
    <property type="protein sequence ID" value="PKY99849.1"/>
    <property type="molecule type" value="Genomic_DNA"/>
</dbReference>
<name>A0A2I1KW57_9ACTO</name>
<feature type="domain" description="NAD(P)-binding" evidence="1">
    <location>
        <begin position="11"/>
        <end position="77"/>
    </location>
</feature>
<dbReference type="Gene3D" id="3.40.50.720">
    <property type="entry name" value="NAD(P)-binding Rossmann-like Domain"/>
    <property type="match status" value="1"/>
</dbReference>
<sequence>MPAGGRVLVVGTSGSIGQHAVRAACWPRDCARALVRDDSEAGMFPDEVEVIVADTSRPETLGRAVDGVHGVVSRAQIAQVLVASLRSTAATGKTLELVATTGQATRDLEALFAALEVDTGLEGVHDRDTLPLASEPEDVRQALEAMTGAFIA</sequence>
<evidence type="ECO:0000259" key="1">
    <source>
        <dbReference type="Pfam" id="PF13460"/>
    </source>
</evidence>
<dbReference type="SUPFAM" id="SSF51735">
    <property type="entry name" value="NAD(P)-binding Rossmann-fold domains"/>
    <property type="match status" value="1"/>
</dbReference>
<accession>A0A2I1KW57</accession>
<dbReference type="PANTHER" id="PTHR15020">
    <property type="entry name" value="FLAVIN REDUCTASE-RELATED"/>
    <property type="match status" value="1"/>
</dbReference>
<reference evidence="2 3" key="1">
    <citation type="submission" date="2017-12" db="EMBL/GenBank/DDBJ databases">
        <title>Phylogenetic diversity of female urinary microbiome.</title>
        <authorList>
            <person name="Thomas-White K."/>
            <person name="Wolfe A.J."/>
        </authorList>
    </citation>
    <scope>NUCLEOTIDE SEQUENCE [LARGE SCALE GENOMIC DNA]</scope>
    <source>
        <strain evidence="2 3">UMB0319</strain>
    </source>
</reference>
<dbReference type="Pfam" id="PF13460">
    <property type="entry name" value="NAD_binding_10"/>
    <property type="match status" value="1"/>
</dbReference>
<gene>
    <name evidence="2" type="ORF">CYJ26_02060</name>
</gene>
<dbReference type="AlphaFoldDB" id="A0A2I1KW57"/>
<dbReference type="Proteomes" id="UP000234778">
    <property type="component" value="Unassembled WGS sequence"/>
</dbReference>
<evidence type="ECO:0000313" key="3">
    <source>
        <dbReference type="Proteomes" id="UP000234778"/>
    </source>
</evidence>
<comment type="caution">
    <text evidence="2">The sequence shown here is derived from an EMBL/GenBank/DDBJ whole genome shotgun (WGS) entry which is preliminary data.</text>
</comment>
<evidence type="ECO:0000313" key="2">
    <source>
        <dbReference type="EMBL" id="PKY99849.1"/>
    </source>
</evidence>
<dbReference type="InterPro" id="IPR036291">
    <property type="entry name" value="NAD(P)-bd_dom_sf"/>
</dbReference>
<dbReference type="InterPro" id="IPR016040">
    <property type="entry name" value="NAD(P)-bd_dom"/>
</dbReference>
<dbReference type="PANTHER" id="PTHR15020:SF50">
    <property type="entry name" value="UPF0659 PROTEIN YMR090W"/>
    <property type="match status" value="1"/>
</dbReference>
<organism evidence="2 3">
    <name type="scientific">Actinomyces urogenitalis</name>
    <dbReference type="NCBI Taxonomy" id="103621"/>
    <lineage>
        <taxon>Bacteria</taxon>
        <taxon>Bacillati</taxon>
        <taxon>Actinomycetota</taxon>
        <taxon>Actinomycetes</taxon>
        <taxon>Actinomycetales</taxon>
        <taxon>Actinomycetaceae</taxon>
        <taxon>Actinomyces</taxon>
    </lineage>
</organism>
<protein>
    <recommendedName>
        <fullName evidence="1">NAD(P)-binding domain-containing protein</fullName>
    </recommendedName>
</protein>